<dbReference type="InterPro" id="IPR011767">
    <property type="entry name" value="GLR_AS"/>
</dbReference>
<evidence type="ECO:0000259" key="1">
    <source>
        <dbReference type="Pfam" id="PF00462"/>
    </source>
</evidence>
<dbReference type="InterPro" id="IPR036249">
    <property type="entry name" value="Thioredoxin-like_sf"/>
</dbReference>
<dbReference type="EMBL" id="CAUJNA010001713">
    <property type="protein sequence ID" value="CAJ1388581.1"/>
    <property type="molecule type" value="Genomic_DNA"/>
</dbReference>
<dbReference type="InterPro" id="IPR002109">
    <property type="entry name" value="Glutaredoxin"/>
</dbReference>
<keyword evidence="3" id="KW-1185">Reference proteome</keyword>
<sequence length="253" mass="28415">MRAMRAMRAFCGFRAARLAQPRSHLPFRVAAFSTDWEGLSLSELRRVAAERRIDVADCFERRDLVQRLQAAHRVCRTFPACEASADSADEATCTVDEQPALSSMSIAELRKMIHEAGLNSRDLLEKRDFLERAAEAQQLLAKAASDAKASTGSKANSSQKAEPWDVQRYRELEVVLFARGGCPHCVSAVQLLRQRGLQDFELQDVEWSAQAVEEFRQLGGRGVPFFYSRKTQKSLAGWKPDATDLNFLIAHLQ</sequence>
<gene>
    <name evidence="2" type="ORF">EVOR1521_LOCUS14410</name>
</gene>
<accession>A0AA36IKV1</accession>
<dbReference type="PROSITE" id="PS00195">
    <property type="entry name" value="GLUTAREDOXIN_1"/>
    <property type="match status" value="1"/>
</dbReference>
<comment type="caution">
    <text evidence="2">The sequence shown here is derived from an EMBL/GenBank/DDBJ whole genome shotgun (WGS) entry which is preliminary data.</text>
</comment>
<dbReference type="AlphaFoldDB" id="A0AA36IKV1"/>
<protein>
    <recommendedName>
        <fullName evidence="1">Glutaredoxin domain-containing protein</fullName>
    </recommendedName>
</protein>
<feature type="domain" description="Glutaredoxin" evidence="1">
    <location>
        <begin position="174"/>
        <end position="224"/>
    </location>
</feature>
<dbReference type="Pfam" id="PF00462">
    <property type="entry name" value="Glutaredoxin"/>
    <property type="match status" value="1"/>
</dbReference>
<reference evidence="2" key="1">
    <citation type="submission" date="2023-08" db="EMBL/GenBank/DDBJ databases">
        <authorList>
            <person name="Chen Y."/>
            <person name="Shah S."/>
            <person name="Dougan E. K."/>
            <person name="Thang M."/>
            <person name="Chan C."/>
        </authorList>
    </citation>
    <scope>NUCLEOTIDE SEQUENCE</scope>
</reference>
<dbReference type="Gene3D" id="3.40.30.10">
    <property type="entry name" value="Glutaredoxin"/>
    <property type="match status" value="1"/>
</dbReference>
<organism evidence="2 3">
    <name type="scientific">Effrenium voratum</name>
    <dbReference type="NCBI Taxonomy" id="2562239"/>
    <lineage>
        <taxon>Eukaryota</taxon>
        <taxon>Sar</taxon>
        <taxon>Alveolata</taxon>
        <taxon>Dinophyceae</taxon>
        <taxon>Suessiales</taxon>
        <taxon>Symbiodiniaceae</taxon>
        <taxon>Effrenium</taxon>
    </lineage>
</organism>
<proteinExistence type="predicted"/>
<dbReference type="SUPFAM" id="SSF52833">
    <property type="entry name" value="Thioredoxin-like"/>
    <property type="match status" value="1"/>
</dbReference>
<dbReference type="PROSITE" id="PS51354">
    <property type="entry name" value="GLUTAREDOXIN_2"/>
    <property type="match status" value="1"/>
</dbReference>
<dbReference type="Proteomes" id="UP001178507">
    <property type="component" value="Unassembled WGS sequence"/>
</dbReference>
<evidence type="ECO:0000313" key="2">
    <source>
        <dbReference type="EMBL" id="CAJ1388581.1"/>
    </source>
</evidence>
<evidence type="ECO:0000313" key="3">
    <source>
        <dbReference type="Proteomes" id="UP001178507"/>
    </source>
</evidence>
<name>A0AA36IKV1_9DINO</name>